<keyword evidence="12" id="KW-1185">Reference proteome</keyword>
<evidence type="ECO:0000313" key="11">
    <source>
        <dbReference type="EMBL" id="TWU40693.1"/>
    </source>
</evidence>
<dbReference type="Pfam" id="PF01641">
    <property type="entry name" value="SelR"/>
    <property type="match status" value="1"/>
</dbReference>
<keyword evidence="6 11" id="KW-0560">Oxidoreductase</keyword>
<evidence type="ECO:0000259" key="10">
    <source>
        <dbReference type="PROSITE" id="PS51790"/>
    </source>
</evidence>
<comment type="similarity">
    <text evidence="2">Belongs to the MsrB Met sulfoxide reductase family.</text>
</comment>
<dbReference type="GO" id="GO:0046872">
    <property type="term" value="F:metal ion binding"/>
    <property type="evidence" value="ECO:0007669"/>
    <property type="project" value="UniProtKB-KW"/>
</dbReference>
<feature type="domain" description="MsrB" evidence="10">
    <location>
        <begin position="53"/>
        <end position="175"/>
    </location>
</feature>
<evidence type="ECO:0000256" key="5">
    <source>
        <dbReference type="ARBA" id="ARBA00022833"/>
    </source>
</evidence>
<protein>
    <recommendedName>
        <fullName evidence="3">peptide-methionine (R)-S-oxide reductase</fullName>
        <ecNumber evidence="3">1.8.4.12</ecNumber>
    </recommendedName>
</protein>
<evidence type="ECO:0000313" key="12">
    <source>
        <dbReference type="Proteomes" id="UP000319143"/>
    </source>
</evidence>
<dbReference type="RefSeq" id="WP_146525260.1">
    <property type="nucleotide sequence ID" value="NZ_SJPV01000002.1"/>
</dbReference>
<evidence type="ECO:0000256" key="7">
    <source>
        <dbReference type="ARBA" id="ARBA00048488"/>
    </source>
</evidence>
<reference evidence="11 12" key="1">
    <citation type="submission" date="2019-02" db="EMBL/GenBank/DDBJ databases">
        <title>Deep-cultivation of Planctomycetes and their phenomic and genomic characterization uncovers novel biology.</title>
        <authorList>
            <person name="Wiegand S."/>
            <person name="Jogler M."/>
            <person name="Boedeker C."/>
            <person name="Pinto D."/>
            <person name="Vollmers J."/>
            <person name="Rivas-Marin E."/>
            <person name="Kohn T."/>
            <person name="Peeters S.H."/>
            <person name="Heuer A."/>
            <person name="Rast P."/>
            <person name="Oberbeckmann S."/>
            <person name="Bunk B."/>
            <person name="Jeske O."/>
            <person name="Meyerdierks A."/>
            <person name="Storesund J.E."/>
            <person name="Kallscheuer N."/>
            <person name="Luecker S."/>
            <person name="Lage O.M."/>
            <person name="Pohl T."/>
            <person name="Merkel B.J."/>
            <person name="Hornburger P."/>
            <person name="Mueller R.-W."/>
            <person name="Bruemmer F."/>
            <person name="Labrenz M."/>
            <person name="Spormann A.M."/>
            <person name="Op Den Camp H."/>
            <person name="Overmann J."/>
            <person name="Amann R."/>
            <person name="Jetten M.S.M."/>
            <person name="Mascher T."/>
            <person name="Medema M.H."/>
            <person name="Devos D.P."/>
            <person name="Kaster A.-K."/>
            <person name="Ovreas L."/>
            <person name="Rohde M."/>
            <person name="Galperin M.Y."/>
            <person name="Jogler C."/>
        </authorList>
    </citation>
    <scope>NUCLEOTIDE SEQUENCE [LARGE SCALE GENOMIC DNA]</scope>
    <source>
        <strain evidence="11 12">Poly41</strain>
    </source>
</reference>
<evidence type="ECO:0000256" key="6">
    <source>
        <dbReference type="ARBA" id="ARBA00023002"/>
    </source>
</evidence>
<comment type="catalytic activity">
    <reaction evidence="7">
        <text>L-methionyl-[protein] + [thioredoxin]-disulfide + H2O = L-methionyl-(R)-S-oxide-[protein] + [thioredoxin]-dithiol</text>
        <dbReference type="Rhea" id="RHEA:24164"/>
        <dbReference type="Rhea" id="RHEA-COMP:10698"/>
        <dbReference type="Rhea" id="RHEA-COMP:10700"/>
        <dbReference type="Rhea" id="RHEA-COMP:12313"/>
        <dbReference type="Rhea" id="RHEA-COMP:12314"/>
        <dbReference type="ChEBI" id="CHEBI:15377"/>
        <dbReference type="ChEBI" id="CHEBI:16044"/>
        <dbReference type="ChEBI" id="CHEBI:29950"/>
        <dbReference type="ChEBI" id="CHEBI:45764"/>
        <dbReference type="ChEBI" id="CHEBI:50058"/>
        <dbReference type="EC" id="1.8.4.12"/>
    </reaction>
</comment>
<comment type="caution">
    <text evidence="11">The sequence shown here is derived from an EMBL/GenBank/DDBJ whole genome shotgun (WGS) entry which is preliminary data.</text>
</comment>
<accession>A0A5C6DTN4</accession>
<dbReference type="Proteomes" id="UP000319143">
    <property type="component" value="Unassembled WGS sequence"/>
</dbReference>
<feature type="region of interest" description="Disordered" evidence="8">
    <location>
        <begin position="176"/>
        <end position="198"/>
    </location>
</feature>
<dbReference type="GO" id="GO:0033743">
    <property type="term" value="F:peptide-methionine (R)-S-oxide reductase activity"/>
    <property type="evidence" value="ECO:0007669"/>
    <property type="project" value="UniProtKB-EC"/>
</dbReference>
<comment type="cofactor">
    <cofactor evidence="1">
        <name>Zn(2+)</name>
        <dbReference type="ChEBI" id="CHEBI:29105"/>
    </cofactor>
</comment>
<keyword evidence="4" id="KW-0479">Metal-binding</keyword>
<keyword evidence="9" id="KW-0732">Signal</keyword>
<feature type="signal peptide" evidence="9">
    <location>
        <begin position="1"/>
        <end position="23"/>
    </location>
</feature>
<keyword evidence="5" id="KW-0862">Zinc</keyword>
<dbReference type="PROSITE" id="PS51790">
    <property type="entry name" value="MSRB"/>
    <property type="match status" value="1"/>
</dbReference>
<dbReference type="FunFam" id="2.170.150.20:FF:000001">
    <property type="entry name" value="Peptide methionine sulfoxide reductase MsrB"/>
    <property type="match status" value="1"/>
</dbReference>
<dbReference type="SUPFAM" id="SSF51316">
    <property type="entry name" value="Mss4-like"/>
    <property type="match status" value="1"/>
</dbReference>
<dbReference type="InterPro" id="IPR011057">
    <property type="entry name" value="Mss4-like_sf"/>
</dbReference>
<dbReference type="PANTHER" id="PTHR10173:SF52">
    <property type="entry name" value="METHIONINE-R-SULFOXIDE REDUCTASE B1"/>
    <property type="match status" value="1"/>
</dbReference>
<dbReference type="Gene3D" id="2.170.150.20">
    <property type="entry name" value="Peptide methionine sulfoxide reductase"/>
    <property type="match status" value="1"/>
</dbReference>
<dbReference type="PANTHER" id="PTHR10173">
    <property type="entry name" value="METHIONINE SULFOXIDE REDUCTASE"/>
    <property type="match status" value="1"/>
</dbReference>
<dbReference type="GO" id="GO:0006979">
    <property type="term" value="P:response to oxidative stress"/>
    <property type="evidence" value="ECO:0007669"/>
    <property type="project" value="InterPro"/>
</dbReference>
<dbReference type="InterPro" id="IPR028427">
    <property type="entry name" value="Met_Sox_Rdtase_MsrB"/>
</dbReference>
<gene>
    <name evidence="11" type="primary">msrB_1</name>
    <name evidence="11" type="ORF">Poly41_15280</name>
</gene>
<organism evidence="11 12">
    <name type="scientific">Novipirellula artificiosorum</name>
    <dbReference type="NCBI Taxonomy" id="2528016"/>
    <lineage>
        <taxon>Bacteria</taxon>
        <taxon>Pseudomonadati</taxon>
        <taxon>Planctomycetota</taxon>
        <taxon>Planctomycetia</taxon>
        <taxon>Pirellulales</taxon>
        <taxon>Pirellulaceae</taxon>
        <taxon>Novipirellula</taxon>
    </lineage>
</organism>
<dbReference type="EMBL" id="SJPV01000002">
    <property type="protein sequence ID" value="TWU40693.1"/>
    <property type="molecule type" value="Genomic_DNA"/>
</dbReference>
<dbReference type="GO" id="GO:0005737">
    <property type="term" value="C:cytoplasm"/>
    <property type="evidence" value="ECO:0007669"/>
    <property type="project" value="TreeGrafter"/>
</dbReference>
<feature type="chain" id="PRO_5022803125" description="peptide-methionine (R)-S-oxide reductase" evidence="9">
    <location>
        <begin position="24"/>
        <end position="198"/>
    </location>
</feature>
<dbReference type="OrthoDB" id="4174719at2"/>
<evidence type="ECO:0000256" key="2">
    <source>
        <dbReference type="ARBA" id="ARBA00007174"/>
    </source>
</evidence>
<name>A0A5C6DTN4_9BACT</name>
<evidence type="ECO:0000256" key="9">
    <source>
        <dbReference type="SAM" id="SignalP"/>
    </source>
</evidence>
<dbReference type="AlphaFoldDB" id="A0A5C6DTN4"/>
<evidence type="ECO:0000256" key="3">
    <source>
        <dbReference type="ARBA" id="ARBA00012499"/>
    </source>
</evidence>
<evidence type="ECO:0000256" key="4">
    <source>
        <dbReference type="ARBA" id="ARBA00022723"/>
    </source>
</evidence>
<proteinExistence type="inferred from homology"/>
<dbReference type="InterPro" id="IPR002579">
    <property type="entry name" value="Met_Sox_Rdtase_MsrB_dom"/>
</dbReference>
<dbReference type="EC" id="1.8.4.12" evidence="3"/>
<sequence length="198" mass="22305" precursor="true">MKLTPLLVLLPALTLLLSAIGLSDRDVALGDESALETEAEEKADTEPYKPKTKAELLRSLSRIQFNVTQNEATETAFRNRYWDNKKEGMYHCVVCDLPLFSSKTKFKSGTGWPSFYAPLNEKKVGFRNDWRLVYTRVEVHCSRCGAHLGHVFDDGPAPTGKRYCMNSASLNFIDQAKLDEKKDSEKTPSDSDPKNIVK</sequence>
<dbReference type="GO" id="GO:0030091">
    <property type="term" value="P:protein repair"/>
    <property type="evidence" value="ECO:0007669"/>
    <property type="project" value="InterPro"/>
</dbReference>
<dbReference type="NCBIfam" id="TIGR00357">
    <property type="entry name" value="peptide-methionine (R)-S-oxide reductase MsrB"/>
    <property type="match status" value="1"/>
</dbReference>
<evidence type="ECO:0000256" key="8">
    <source>
        <dbReference type="SAM" id="MobiDB-lite"/>
    </source>
</evidence>
<evidence type="ECO:0000256" key="1">
    <source>
        <dbReference type="ARBA" id="ARBA00001947"/>
    </source>
</evidence>